<reference evidence="1 2" key="1">
    <citation type="submission" date="2017-09" db="EMBL/GenBank/DDBJ databases">
        <title>Depth-based differentiation of microbial function through sediment-hosted aquifers and enrichment of novel symbionts in the deep terrestrial subsurface.</title>
        <authorList>
            <person name="Probst A.J."/>
            <person name="Ladd B."/>
            <person name="Jarett J.K."/>
            <person name="Geller-Mcgrath D.E."/>
            <person name="Sieber C.M."/>
            <person name="Emerson J.B."/>
            <person name="Anantharaman K."/>
            <person name="Thomas B.C."/>
            <person name="Malmstrom R."/>
            <person name="Stieglmeier M."/>
            <person name="Klingl A."/>
            <person name="Woyke T."/>
            <person name="Ryan C.M."/>
            <person name="Banfield J.F."/>
        </authorList>
    </citation>
    <scope>NUCLEOTIDE SEQUENCE [LARGE SCALE GENOMIC DNA]</scope>
    <source>
        <strain evidence="1">CG15_BIG_FIL_POST_REV_8_21_14_020_45_12</strain>
    </source>
</reference>
<gene>
    <name evidence="1" type="ORF">COW24_01170</name>
</gene>
<comment type="caution">
    <text evidence="1">The sequence shown here is derived from an EMBL/GenBank/DDBJ whole genome shotgun (WGS) entry which is preliminary data.</text>
</comment>
<evidence type="ECO:0000313" key="1">
    <source>
        <dbReference type="EMBL" id="PIW37244.1"/>
    </source>
</evidence>
<protein>
    <submittedName>
        <fullName evidence="1">Uncharacterized protein</fullName>
    </submittedName>
</protein>
<sequence>MWRQPPGRTRDPIIEKATDSEFVELGWQDRLRDRLDRNNNAEEHIEDYRWMISDAVSRHGQVLVVQGDIEDTIFLSEAADRFVTTARGREPRSRNVAVATQTVDAAIGASHAISALHDGSQSLGSYVGYATGQGKNLDAGAKISTSATGNAARHALEGRVNATHVGAIIIDGADQDTVNNHLLMGALKLQQERGDLPVTILVSRRVDRAETLANFFSTYPVDQTFFKNRPEGNKLPTDIRYEEAKEPWHIPLEQRVAEIINQIISGQVPLDSNAIAFLRNED</sequence>
<name>A0A2M7H4U1_9BACT</name>
<proteinExistence type="predicted"/>
<dbReference type="AlphaFoldDB" id="A0A2M7H4U1"/>
<accession>A0A2M7H4U1</accession>
<dbReference type="Proteomes" id="UP000230292">
    <property type="component" value="Unassembled WGS sequence"/>
</dbReference>
<evidence type="ECO:0000313" key="2">
    <source>
        <dbReference type="Proteomes" id="UP000230292"/>
    </source>
</evidence>
<organism evidence="1 2">
    <name type="scientific">Candidatus Kerfeldbacteria bacterium CG15_BIG_FIL_POST_REV_8_21_14_020_45_12</name>
    <dbReference type="NCBI Taxonomy" id="2014247"/>
    <lineage>
        <taxon>Bacteria</taxon>
        <taxon>Candidatus Kerfeldiibacteriota</taxon>
    </lineage>
</organism>
<dbReference type="Gene3D" id="3.40.50.300">
    <property type="entry name" value="P-loop containing nucleotide triphosphate hydrolases"/>
    <property type="match status" value="1"/>
</dbReference>
<feature type="non-terminal residue" evidence="1">
    <location>
        <position position="282"/>
    </location>
</feature>
<dbReference type="EMBL" id="PFGC01000014">
    <property type="protein sequence ID" value="PIW37244.1"/>
    <property type="molecule type" value="Genomic_DNA"/>
</dbReference>
<dbReference type="InterPro" id="IPR027417">
    <property type="entry name" value="P-loop_NTPase"/>
</dbReference>